<evidence type="ECO:0000256" key="5">
    <source>
        <dbReference type="SAM" id="MobiDB-lite"/>
    </source>
</evidence>
<dbReference type="InterPro" id="IPR019786">
    <property type="entry name" value="Zinc_finger_PHD-type_CS"/>
</dbReference>
<feature type="compositionally biased region" description="Polar residues" evidence="5">
    <location>
        <begin position="142"/>
        <end position="153"/>
    </location>
</feature>
<dbReference type="PANTHER" id="PTHR47527:SF3">
    <property type="entry name" value="RING_FYVE_PHD ZINC FINGER SUPERFAMILY PROTEIN"/>
    <property type="match status" value="1"/>
</dbReference>
<evidence type="ECO:0000259" key="6">
    <source>
        <dbReference type="PROSITE" id="PS50016"/>
    </source>
</evidence>
<dbReference type="InterPro" id="IPR001965">
    <property type="entry name" value="Znf_PHD"/>
</dbReference>
<dbReference type="InterPro" id="IPR019787">
    <property type="entry name" value="Znf_PHD-finger"/>
</dbReference>
<dbReference type="SUPFAM" id="SSF57903">
    <property type="entry name" value="FYVE/PHD zinc finger"/>
    <property type="match status" value="1"/>
</dbReference>
<keyword evidence="1" id="KW-0479">Metal-binding</keyword>
<dbReference type="Pfam" id="PF25073">
    <property type="entry name" value="DUF7797"/>
    <property type="match status" value="1"/>
</dbReference>
<gene>
    <name evidence="7" type="ORF">Sradi_5345500</name>
</gene>
<dbReference type="AlphaFoldDB" id="A0AAW2LNW4"/>
<evidence type="ECO:0000256" key="4">
    <source>
        <dbReference type="PROSITE-ProRule" id="PRU00146"/>
    </source>
</evidence>
<proteinExistence type="predicted"/>
<name>A0AAW2LNW4_SESRA</name>
<dbReference type="InterPro" id="IPR043151">
    <property type="entry name" value="BAH_sf"/>
</dbReference>
<accession>A0AAW2LNW4</accession>
<dbReference type="PANTHER" id="PTHR47527">
    <property type="entry name" value="RING/FYVE/PHD ZINC FINGER SUPERFAMILY PROTEIN"/>
    <property type="match status" value="1"/>
</dbReference>
<feature type="region of interest" description="Disordered" evidence="5">
    <location>
        <begin position="605"/>
        <end position="634"/>
    </location>
</feature>
<dbReference type="Gene3D" id="3.30.40.10">
    <property type="entry name" value="Zinc/RING finger domain, C3HC4 (zinc finger)"/>
    <property type="match status" value="1"/>
</dbReference>
<feature type="region of interest" description="Disordered" evidence="5">
    <location>
        <begin position="506"/>
        <end position="539"/>
    </location>
</feature>
<protein>
    <submittedName>
        <fullName evidence="7">PHD finger protein</fullName>
    </submittedName>
</protein>
<dbReference type="EMBL" id="JACGWJ010000024">
    <property type="protein sequence ID" value="KAL0320840.1"/>
    <property type="molecule type" value="Genomic_DNA"/>
</dbReference>
<dbReference type="InterPro" id="IPR013083">
    <property type="entry name" value="Znf_RING/FYVE/PHD"/>
</dbReference>
<dbReference type="Pfam" id="PF00628">
    <property type="entry name" value="PHD"/>
    <property type="match status" value="1"/>
</dbReference>
<evidence type="ECO:0000256" key="3">
    <source>
        <dbReference type="ARBA" id="ARBA00022833"/>
    </source>
</evidence>
<sequence>MESTLLIGSVEAGSEAQKRRSVEDYCVLKEASNKRIKGGVDGDVRRVAEMVLVLAAMGKMRGGRAPTDAEKELMAEARDRLVKVCEGFAPKDVFPRDAFGGVIEDLGLSMLKEQRLGFRPPKISISQKLLVSKRKSDKSGHMPTSSGNFQSASPSVCSTAVNSTSLPYQLPTNDIRPVVSNALPLGHLGSAALPRVDRPNLRSDGRSNGLSHASQVQAFHLRNCFTKLQLSYSSYVYSIGMQLYRIFHLAANYSVNSSVRTPTWSMQPPSVSSATIGLDNKVPANISLKVEGTGDVKSGLPSQMMSQTVISPKTAGLPARGANHMQASIGNIHADVGKIVQKLLQPKVSDQRTWIPPSRDYMNKALTCQMCMSTITEIGSVLICDGCEKGYHLKCLQTTNQKGVPRGEWHCGKCLSLSNGKPLPPKYGRVMRNMNTSKLFPNSAVVPSNSSENIGASEEKVVQPKVTVNGNTSMQNIPTGAVENNFNHQISGSKREDAKGMQQNDIISSGGETNDKVSSGRRPNNMMKTSSSACVPPVNSTPDEICNDKNIDLKPNLPAMIEMVPDMSGKSVTLLNAPDDNLRMQNGEANTLQQSLENDFMVRDPQESHDDENLNHKPNLLKEGDGVRDNSSGIVSSSGYTNQWMSPSDGLHAVNWVGDPVQVLDEKSYYTSCSINGHVYKVMDHVLIRFDNDKLIPSKLQPPVSLYTPDKEMDELPIQKLQY</sequence>
<dbReference type="SMART" id="SM00249">
    <property type="entry name" value="PHD"/>
    <property type="match status" value="1"/>
</dbReference>
<evidence type="ECO:0000313" key="7">
    <source>
        <dbReference type="EMBL" id="KAL0320840.1"/>
    </source>
</evidence>
<feature type="compositionally biased region" description="Basic and acidic residues" evidence="5">
    <location>
        <begin position="605"/>
        <end position="628"/>
    </location>
</feature>
<evidence type="ECO:0000256" key="1">
    <source>
        <dbReference type="ARBA" id="ARBA00022723"/>
    </source>
</evidence>
<organism evidence="7">
    <name type="scientific">Sesamum radiatum</name>
    <name type="common">Black benniseed</name>
    <dbReference type="NCBI Taxonomy" id="300843"/>
    <lineage>
        <taxon>Eukaryota</taxon>
        <taxon>Viridiplantae</taxon>
        <taxon>Streptophyta</taxon>
        <taxon>Embryophyta</taxon>
        <taxon>Tracheophyta</taxon>
        <taxon>Spermatophyta</taxon>
        <taxon>Magnoliopsida</taxon>
        <taxon>eudicotyledons</taxon>
        <taxon>Gunneridae</taxon>
        <taxon>Pentapetalae</taxon>
        <taxon>asterids</taxon>
        <taxon>lamiids</taxon>
        <taxon>Lamiales</taxon>
        <taxon>Pedaliaceae</taxon>
        <taxon>Sesamum</taxon>
    </lineage>
</organism>
<evidence type="ECO:0000256" key="2">
    <source>
        <dbReference type="ARBA" id="ARBA00022771"/>
    </source>
</evidence>
<reference evidence="7" key="2">
    <citation type="journal article" date="2024" name="Plant">
        <title>Genomic evolution and insights into agronomic trait innovations of Sesamum species.</title>
        <authorList>
            <person name="Miao H."/>
            <person name="Wang L."/>
            <person name="Qu L."/>
            <person name="Liu H."/>
            <person name="Sun Y."/>
            <person name="Le M."/>
            <person name="Wang Q."/>
            <person name="Wei S."/>
            <person name="Zheng Y."/>
            <person name="Lin W."/>
            <person name="Duan Y."/>
            <person name="Cao H."/>
            <person name="Xiong S."/>
            <person name="Wang X."/>
            <person name="Wei L."/>
            <person name="Li C."/>
            <person name="Ma Q."/>
            <person name="Ju M."/>
            <person name="Zhao R."/>
            <person name="Li G."/>
            <person name="Mu C."/>
            <person name="Tian Q."/>
            <person name="Mei H."/>
            <person name="Zhang T."/>
            <person name="Gao T."/>
            <person name="Zhang H."/>
        </authorList>
    </citation>
    <scope>NUCLEOTIDE SEQUENCE</scope>
    <source>
        <strain evidence="7">G02</strain>
    </source>
</reference>
<dbReference type="GO" id="GO:0008270">
    <property type="term" value="F:zinc ion binding"/>
    <property type="evidence" value="ECO:0007669"/>
    <property type="project" value="UniProtKB-KW"/>
</dbReference>
<feature type="compositionally biased region" description="Polar residues" evidence="5">
    <location>
        <begin position="526"/>
        <end position="539"/>
    </location>
</feature>
<comment type="caution">
    <text evidence="7">The sequence shown here is derived from an EMBL/GenBank/DDBJ whole genome shotgun (WGS) entry which is preliminary data.</text>
</comment>
<dbReference type="PROSITE" id="PS01359">
    <property type="entry name" value="ZF_PHD_1"/>
    <property type="match status" value="1"/>
</dbReference>
<feature type="domain" description="PHD-type" evidence="6">
    <location>
        <begin position="365"/>
        <end position="417"/>
    </location>
</feature>
<keyword evidence="3" id="KW-0862">Zinc</keyword>
<dbReference type="CDD" id="cd15489">
    <property type="entry name" value="PHD_SF"/>
    <property type="match status" value="1"/>
</dbReference>
<feature type="region of interest" description="Disordered" evidence="5">
    <location>
        <begin position="134"/>
        <end position="153"/>
    </location>
</feature>
<dbReference type="InterPro" id="IPR056699">
    <property type="entry name" value="DUF7797"/>
</dbReference>
<reference evidence="7" key="1">
    <citation type="submission" date="2020-06" db="EMBL/GenBank/DDBJ databases">
        <authorList>
            <person name="Li T."/>
            <person name="Hu X."/>
            <person name="Zhang T."/>
            <person name="Song X."/>
            <person name="Zhang H."/>
            <person name="Dai N."/>
            <person name="Sheng W."/>
            <person name="Hou X."/>
            <person name="Wei L."/>
        </authorList>
    </citation>
    <scope>NUCLEOTIDE SEQUENCE</scope>
    <source>
        <strain evidence="7">G02</strain>
        <tissue evidence="7">Leaf</tissue>
    </source>
</reference>
<keyword evidence="2 4" id="KW-0863">Zinc-finger</keyword>
<dbReference type="Gene3D" id="2.30.30.490">
    <property type="match status" value="1"/>
</dbReference>
<dbReference type="InterPro" id="IPR011011">
    <property type="entry name" value="Znf_FYVE_PHD"/>
</dbReference>
<dbReference type="PROSITE" id="PS50016">
    <property type="entry name" value="ZF_PHD_2"/>
    <property type="match status" value="1"/>
</dbReference>